<feature type="compositionally biased region" description="Gly residues" evidence="1">
    <location>
        <begin position="240"/>
        <end position="250"/>
    </location>
</feature>
<sequence length="439" mass="40505">MPEAGGAADDRAVRDVASAGGAGRGAPRGERRGAGEERGDGAGEEGADGAGPGAGCAGGTAAGAAGGRTAVAGLDVMGAPSPGRGAETLRCTGRAGPVAAGFPAPGRAGGTATGPAPVPVGAARRAAEGSTVGVAEGSVAGASRWAAGGSGVGAFGAGAVRGAETLRCTGGGVVREAVAEGPVGGGGAGAGASGVGVVRAWSAGAGGAGCAGRGGFARSRGVACRWTEGRAPVGPSGRPGEAGGEAGRGGSDVPCGPRDAVMPGVWGVPGALPPPAGLLDGRPVALPDGRVLPVGGREAGGVAAPLPGAEVGWVRIAARCTGGIVDAGRGGEPGVAPARGAESWGAVSARPASRFPGAAVERSGGGADRWTGVPGVLGVPGVEVRAGAAGVGPVAEGWSRGGTTRGTGVPPVARSPAGRPAGGVAPDGDDDGDGDGDGD</sequence>
<feature type="compositionally biased region" description="Gly residues" evidence="1">
    <location>
        <begin position="48"/>
        <end position="62"/>
    </location>
</feature>
<gene>
    <name evidence="2" type="ORF">SAM40697_3131</name>
</gene>
<feature type="region of interest" description="Disordered" evidence="1">
    <location>
        <begin position="1"/>
        <end position="62"/>
    </location>
</feature>
<evidence type="ECO:0000313" key="3">
    <source>
        <dbReference type="Proteomes" id="UP000076720"/>
    </source>
</evidence>
<accession>A0ABM6B030</accession>
<evidence type="ECO:0008006" key="4">
    <source>
        <dbReference type="Google" id="ProtNLM"/>
    </source>
</evidence>
<protein>
    <recommendedName>
        <fullName evidence="4">PE-PGRS family protein</fullName>
    </recommendedName>
</protein>
<dbReference type="EMBL" id="CP012949">
    <property type="protein sequence ID" value="ANB07089.1"/>
    <property type="molecule type" value="Genomic_DNA"/>
</dbReference>
<feature type="compositionally biased region" description="Basic and acidic residues" evidence="1">
    <location>
        <begin position="27"/>
        <end position="41"/>
    </location>
</feature>
<proteinExistence type="predicted"/>
<evidence type="ECO:0000313" key="2">
    <source>
        <dbReference type="EMBL" id="ANB07089.1"/>
    </source>
</evidence>
<reference evidence="3" key="1">
    <citation type="submission" date="2015-10" db="EMBL/GenBank/DDBJ databases">
        <title>Complete genome sequence of Streptomyces ambofaciens DSM 40697.</title>
        <authorList>
            <person name="Thibessard A."/>
            <person name="Leblond P."/>
        </authorList>
    </citation>
    <scope>NUCLEOTIDE SEQUENCE [LARGE SCALE GENOMIC DNA]</scope>
    <source>
        <strain evidence="3">DSM 40697</strain>
    </source>
</reference>
<feature type="compositionally biased region" description="Acidic residues" evidence="1">
    <location>
        <begin position="427"/>
        <end position="439"/>
    </location>
</feature>
<feature type="region of interest" description="Disordered" evidence="1">
    <location>
        <begin position="391"/>
        <end position="439"/>
    </location>
</feature>
<keyword evidence="3" id="KW-1185">Reference proteome</keyword>
<organism evidence="2 3">
    <name type="scientific">Streptomyces ambofaciens</name>
    <dbReference type="NCBI Taxonomy" id="1889"/>
    <lineage>
        <taxon>Bacteria</taxon>
        <taxon>Bacillati</taxon>
        <taxon>Actinomycetota</taxon>
        <taxon>Actinomycetes</taxon>
        <taxon>Kitasatosporales</taxon>
        <taxon>Streptomycetaceae</taxon>
        <taxon>Streptomyces</taxon>
    </lineage>
</organism>
<name>A0ABM6B030_STRAM</name>
<evidence type="ECO:0000256" key="1">
    <source>
        <dbReference type="SAM" id="MobiDB-lite"/>
    </source>
</evidence>
<reference evidence="2 3" key="2">
    <citation type="journal article" date="2016" name="Genome Announc.">
        <title>Complete Genome Sequence of Streptomyces ambofaciens DSM 40697, a Paradigm for Genome Plasticity Studies.</title>
        <authorList>
            <person name="Thibessard A."/>
            <person name="Leblond P."/>
        </authorList>
    </citation>
    <scope>NUCLEOTIDE SEQUENCE [LARGE SCALE GENOMIC DNA]</scope>
    <source>
        <strain evidence="2 3">DSM 40697</strain>
    </source>
</reference>
<dbReference type="Proteomes" id="UP000076720">
    <property type="component" value="Chromosome"/>
</dbReference>
<feature type="compositionally biased region" description="Low complexity" evidence="1">
    <location>
        <begin position="406"/>
        <end position="426"/>
    </location>
</feature>
<feature type="region of interest" description="Disordered" evidence="1">
    <location>
        <begin position="228"/>
        <end position="255"/>
    </location>
</feature>